<feature type="transmembrane region" description="Helical" evidence="7">
    <location>
        <begin position="201"/>
        <end position="220"/>
    </location>
</feature>
<dbReference type="RefSeq" id="WP_311595309.1">
    <property type="nucleotide sequence ID" value="NZ_JAVREM010000002.1"/>
</dbReference>
<feature type="transmembrane region" description="Helical" evidence="7">
    <location>
        <begin position="81"/>
        <end position="100"/>
    </location>
</feature>
<gene>
    <name evidence="9" type="ORF">RNC47_03260</name>
</gene>
<evidence type="ECO:0000256" key="2">
    <source>
        <dbReference type="ARBA" id="ARBA00022692"/>
    </source>
</evidence>
<dbReference type="PANTHER" id="PTHR42718">
    <property type="entry name" value="MAJOR FACILITATOR SUPERFAMILY MULTIDRUG TRANSPORTER MFSC"/>
    <property type="match status" value="1"/>
</dbReference>
<feature type="transmembrane region" description="Helical" evidence="7">
    <location>
        <begin position="169"/>
        <end position="189"/>
    </location>
</feature>
<dbReference type="InterPro" id="IPR011701">
    <property type="entry name" value="MFS"/>
</dbReference>
<feature type="transmembrane region" description="Helical" evidence="7">
    <location>
        <begin position="277"/>
        <end position="297"/>
    </location>
</feature>
<dbReference type="Proteomes" id="UP001183420">
    <property type="component" value="Unassembled WGS sequence"/>
</dbReference>
<dbReference type="Gene3D" id="1.20.1720.10">
    <property type="entry name" value="Multidrug resistance protein D"/>
    <property type="match status" value="1"/>
</dbReference>
<dbReference type="CDD" id="cd17321">
    <property type="entry name" value="MFS_MMR_MDR_like"/>
    <property type="match status" value="1"/>
</dbReference>
<evidence type="ECO:0000256" key="6">
    <source>
        <dbReference type="SAM" id="MobiDB-lite"/>
    </source>
</evidence>
<proteinExistence type="predicted"/>
<evidence type="ECO:0000256" key="7">
    <source>
        <dbReference type="SAM" id="Phobius"/>
    </source>
</evidence>
<evidence type="ECO:0000313" key="9">
    <source>
        <dbReference type="EMBL" id="MDT0317356.1"/>
    </source>
</evidence>
<keyword evidence="3 7" id="KW-1133">Transmembrane helix</keyword>
<keyword evidence="4 7" id="KW-0472">Membrane</keyword>
<dbReference type="EMBL" id="JAVREM010000002">
    <property type="protein sequence ID" value="MDT0317356.1"/>
    <property type="molecule type" value="Genomic_DNA"/>
</dbReference>
<organism evidence="9 10">
    <name type="scientific">Streptomyces millisiae</name>
    <dbReference type="NCBI Taxonomy" id="3075542"/>
    <lineage>
        <taxon>Bacteria</taxon>
        <taxon>Bacillati</taxon>
        <taxon>Actinomycetota</taxon>
        <taxon>Actinomycetes</taxon>
        <taxon>Kitasatosporales</taxon>
        <taxon>Streptomycetaceae</taxon>
        <taxon>Streptomyces</taxon>
    </lineage>
</organism>
<evidence type="ECO:0000259" key="8">
    <source>
        <dbReference type="PROSITE" id="PS50850"/>
    </source>
</evidence>
<dbReference type="PROSITE" id="PS50850">
    <property type="entry name" value="MFS"/>
    <property type="match status" value="1"/>
</dbReference>
<feature type="transmembrane region" description="Helical" evidence="7">
    <location>
        <begin position="52"/>
        <end position="69"/>
    </location>
</feature>
<feature type="transmembrane region" description="Helical" evidence="7">
    <location>
        <begin position="367"/>
        <end position="393"/>
    </location>
</feature>
<dbReference type="InterPro" id="IPR020846">
    <property type="entry name" value="MFS_dom"/>
</dbReference>
<keyword evidence="5" id="KW-0046">Antibiotic resistance</keyword>
<sequence>MPRPGESTTRRRSVALASILLATFVGHLDSSIVLLALPAIREELGASYGQTQFVVAGYTAAYAAGLVTGGRLGDLHGRKRVFQLGVAAFTLLSAACALAPDATALLTARTLQGLSAALMLPQVLAIVQATFAGSERARAIGAYGATMGLAWIAGPLGGGALLAWDPGGLGWRALFLVNLPVGPLILLAARRTVVESRGPRQRLDLAGALLLAVALYALLLPPASAEGGHWSGWLALPMAGGLLVLTAFLALERRLQRRGLAPLLPPRLLAERRMARGLGALLAFYGGNMGFFTLIAYHVQNGLERSPLVSGLVFAPLAVGFALASAGSRVPHARFGHRLPVGGALLTAVGLAGVVGIVLRVPEDSQLLWLPLPLALVGLGQGLVASPLITVVLDGTPVADSGAASGVLLTATQVAHASSVTVIGGLFVAVLGAEPGAAGLDFDDYTRATGTACAAALALALLTAVLARRLRPAAPATVGTGRTRDPGPAGPLHPAATGDGAPSAPAPRPSRPTAEEAT</sequence>
<comment type="caution">
    <text evidence="9">The sequence shown here is derived from an EMBL/GenBank/DDBJ whole genome shotgun (WGS) entry which is preliminary data.</text>
</comment>
<keyword evidence="10" id="KW-1185">Reference proteome</keyword>
<evidence type="ECO:0000256" key="1">
    <source>
        <dbReference type="ARBA" id="ARBA00004651"/>
    </source>
</evidence>
<feature type="transmembrane region" description="Helical" evidence="7">
    <location>
        <begin position="112"/>
        <end position="133"/>
    </location>
</feature>
<feature type="transmembrane region" description="Helical" evidence="7">
    <location>
        <begin position="414"/>
        <end position="433"/>
    </location>
</feature>
<dbReference type="SUPFAM" id="SSF103473">
    <property type="entry name" value="MFS general substrate transporter"/>
    <property type="match status" value="1"/>
</dbReference>
<evidence type="ECO:0000256" key="5">
    <source>
        <dbReference type="ARBA" id="ARBA00023251"/>
    </source>
</evidence>
<accession>A0ABU2LIK8</accession>
<feature type="transmembrane region" description="Helical" evidence="7">
    <location>
        <begin position="445"/>
        <end position="467"/>
    </location>
</feature>
<feature type="transmembrane region" description="Helical" evidence="7">
    <location>
        <begin position="140"/>
        <end position="163"/>
    </location>
</feature>
<reference evidence="10" key="1">
    <citation type="submission" date="2023-07" db="EMBL/GenBank/DDBJ databases">
        <title>30 novel species of actinomycetes from the DSMZ collection.</title>
        <authorList>
            <person name="Nouioui I."/>
        </authorList>
    </citation>
    <scope>NUCLEOTIDE SEQUENCE [LARGE SCALE GENOMIC DNA]</scope>
    <source>
        <strain evidence="10">DSM 44918</strain>
    </source>
</reference>
<protein>
    <submittedName>
        <fullName evidence="9">MFS transporter</fullName>
    </submittedName>
</protein>
<feature type="domain" description="Major facilitator superfamily (MFS) profile" evidence="8">
    <location>
        <begin position="15"/>
        <end position="471"/>
    </location>
</feature>
<comment type="subcellular location">
    <subcellularLocation>
        <location evidence="1">Cell membrane</location>
        <topology evidence="1">Multi-pass membrane protein</topology>
    </subcellularLocation>
</comment>
<dbReference type="PANTHER" id="PTHR42718:SF39">
    <property type="entry name" value="ACTINORHODIN TRANSPORTER-RELATED"/>
    <property type="match status" value="1"/>
</dbReference>
<dbReference type="InterPro" id="IPR036259">
    <property type="entry name" value="MFS_trans_sf"/>
</dbReference>
<feature type="transmembrane region" description="Helical" evidence="7">
    <location>
        <begin position="232"/>
        <end position="251"/>
    </location>
</feature>
<evidence type="ECO:0000256" key="4">
    <source>
        <dbReference type="ARBA" id="ARBA00023136"/>
    </source>
</evidence>
<evidence type="ECO:0000313" key="10">
    <source>
        <dbReference type="Proteomes" id="UP001183420"/>
    </source>
</evidence>
<feature type="transmembrane region" description="Helical" evidence="7">
    <location>
        <begin position="339"/>
        <end position="361"/>
    </location>
</feature>
<dbReference type="Gene3D" id="1.20.1250.20">
    <property type="entry name" value="MFS general substrate transporter like domains"/>
    <property type="match status" value="1"/>
</dbReference>
<feature type="transmembrane region" description="Helical" evidence="7">
    <location>
        <begin position="309"/>
        <end position="327"/>
    </location>
</feature>
<dbReference type="Pfam" id="PF07690">
    <property type="entry name" value="MFS_1"/>
    <property type="match status" value="1"/>
</dbReference>
<feature type="region of interest" description="Disordered" evidence="6">
    <location>
        <begin position="476"/>
        <end position="518"/>
    </location>
</feature>
<evidence type="ECO:0000256" key="3">
    <source>
        <dbReference type="ARBA" id="ARBA00022989"/>
    </source>
</evidence>
<keyword evidence="2 7" id="KW-0812">Transmembrane</keyword>
<name>A0ABU2LIK8_9ACTN</name>